<accession>A0A0E0K4F2</accession>
<dbReference type="AlphaFoldDB" id="A0A0E0K4F2"/>
<dbReference type="HOGENOM" id="CLU_2007655_0_0_1"/>
<evidence type="ECO:0000313" key="2">
    <source>
        <dbReference type="EnsemblPlants" id="OPUNC02G27770.1"/>
    </source>
</evidence>
<proteinExistence type="predicted"/>
<evidence type="ECO:0000256" key="1">
    <source>
        <dbReference type="SAM" id="MobiDB-lite"/>
    </source>
</evidence>
<sequence>MTTTDHAPSDRNSNIATASRSSIPISAGSPSHTAPSLHRRATHHRWAVKIPTDPHLNCRCITRCQVAIAPPPISSAATALLHRRYSPGRSTTATFNYCIKTSLRSITVLEGGVPENSVIPDWIK</sequence>
<reference evidence="2" key="2">
    <citation type="submission" date="2018-05" db="EMBL/GenBank/DDBJ databases">
        <title>OpunRS2 (Oryza punctata Reference Sequence Version 2).</title>
        <authorList>
            <person name="Zhang J."/>
            <person name="Kudrna D."/>
            <person name="Lee S."/>
            <person name="Talag J."/>
            <person name="Welchert J."/>
            <person name="Wing R.A."/>
        </authorList>
    </citation>
    <scope>NUCLEOTIDE SEQUENCE [LARGE SCALE GENOMIC DNA]</scope>
</reference>
<protein>
    <submittedName>
        <fullName evidence="2">Uncharacterized protein</fullName>
    </submittedName>
</protein>
<evidence type="ECO:0000313" key="3">
    <source>
        <dbReference type="Proteomes" id="UP000026962"/>
    </source>
</evidence>
<reference evidence="2" key="1">
    <citation type="submission" date="2015-04" db="UniProtKB">
        <authorList>
            <consortium name="EnsemblPlants"/>
        </authorList>
    </citation>
    <scope>IDENTIFICATION</scope>
</reference>
<dbReference type="Proteomes" id="UP000026962">
    <property type="component" value="Chromosome 2"/>
</dbReference>
<feature type="compositionally biased region" description="Polar residues" evidence="1">
    <location>
        <begin position="1"/>
        <end position="34"/>
    </location>
</feature>
<keyword evidence="3" id="KW-1185">Reference proteome</keyword>
<feature type="region of interest" description="Disordered" evidence="1">
    <location>
        <begin position="1"/>
        <end position="42"/>
    </location>
</feature>
<name>A0A0E0K4F2_ORYPU</name>
<dbReference type="Gramene" id="OPUNC02G27770.1">
    <property type="protein sequence ID" value="OPUNC02G27770.1"/>
    <property type="gene ID" value="OPUNC02G27770"/>
</dbReference>
<organism evidence="2">
    <name type="scientific">Oryza punctata</name>
    <name type="common">Red rice</name>
    <dbReference type="NCBI Taxonomy" id="4537"/>
    <lineage>
        <taxon>Eukaryota</taxon>
        <taxon>Viridiplantae</taxon>
        <taxon>Streptophyta</taxon>
        <taxon>Embryophyta</taxon>
        <taxon>Tracheophyta</taxon>
        <taxon>Spermatophyta</taxon>
        <taxon>Magnoliopsida</taxon>
        <taxon>Liliopsida</taxon>
        <taxon>Poales</taxon>
        <taxon>Poaceae</taxon>
        <taxon>BOP clade</taxon>
        <taxon>Oryzoideae</taxon>
        <taxon>Oryzeae</taxon>
        <taxon>Oryzinae</taxon>
        <taxon>Oryza</taxon>
    </lineage>
</organism>
<dbReference type="EnsemblPlants" id="OPUNC02G27770.1">
    <property type="protein sequence ID" value="OPUNC02G27770.1"/>
    <property type="gene ID" value="OPUNC02G27770"/>
</dbReference>